<evidence type="ECO:0000313" key="3">
    <source>
        <dbReference type="Proteomes" id="UP001162734"/>
    </source>
</evidence>
<evidence type="ECO:0000313" key="2">
    <source>
        <dbReference type="EMBL" id="BDG08178.1"/>
    </source>
</evidence>
<reference evidence="3" key="1">
    <citation type="journal article" date="2022" name="Int. J. Syst. Evol. Microbiol.">
        <title>Anaeromyxobacter oryzae sp. nov., Anaeromyxobacter diazotrophicus sp. nov. and Anaeromyxobacter paludicola sp. nov., isolated from paddy soils.</title>
        <authorList>
            <person name="Itoh H."/>
            <person name="Xu Z."/>
            <person name="Mise K."/>
            <person name="Masuda Y."/>
            <person name="Ushijima N."/>
            <person name="Hayakawa C."/>
            <person name="Shiratori Y."/>
            <person name="Senoo K."/>
        </authorList>
    </citation>
    <scope>NUCLEOTIDE SEQUENCE [LARGE SCALE GENOMIC DNA]</scope>
    <source>
        <strain evidence="3">Red630</strain>
    </source>
</reference>
<feature type="coiled-coil region" evidence="1">
    <location>
        <begin position="7"/>
        <end position="85"/>
    </location>
</feature>
<dbReference type="EMBL" id="AP025592">
    <property type="protein sequence ID" value="BDG08178.1"/>
    <property type="molecule type" value="Genomic_DNA"/>
</dbReference>
<sequence length="197" mass="21442">MGAPELVRALEEEVRRQSSELVAAAEREAARLQEEARRAAAAERAQALARARALADRRRAAERARAEAAARRERLTEQRRLLDEARRACAEALPRRATRESAIRVAEELLAAAPEGPLTLHVDPGAVPAVTLFVSRAHPELASRCAVRAWPEPRGGAVLEAERATLDGSFAARLERAFALREVEIADRLLGGRDGPA</sequence>
<keyword evidence="1" id="KW-0175">Coiled coil</keyword>
<keyword evidence="3" id="KW-1185">Reference proteome</keyword>
<accession>A0ABM7X8L4</accession>
<proteinExistence type="predicted"/>
<gene>
    <name evidence="2" type="ORF">AMPC_12910</name>
</gene>
<dbReference type="Proteomes" id="UP001162734">
    <property type="component" value="Chromosome"/>
</dbReference>
<evidence type="ECO:0000256" key="1">
    <source>
        <dbReference type="SAM" id="Coils"/>
    </source>
</evidence>
<organism evidence="2 3">
    <name type="scientific">Anaeromyxobacter paludicola</name>
    <dbReference type="NCBI Taxonomy" id="2918171"/>
    <lineage>
        <taxon>Bacteria</taxon>
        <taxon>Pseudomonadati</taxon>
        <taxon>Myxococcota</taxon>
        <taxon>Myxococcia</taxon>
        <taxon>Myxococcales</taxon>
        <taxon>Cystobacterineae</taxon>
        <taxon>Anaeromyxobacteraceae</taxon>
        <taxon>Anaeromyxobacter</taxon>
    </lineage>
</organism>
<name>A0ABM7X8L4_9BACT</name>
<dbReference type="RefSeq" id="WP_248345361.1">
    <property type="nucleotide sequence ID" value="NZ_AP025592.1"/>
</dbReference>
<protein>
    <submittedName>
        <fullName evidence="2">Uncharacterized protein</fullName>
    </submittedName>
</protein>